<comment type="caution">
    <text evidence="1">The sequence shown here is derived from an EMBL/GenBank/DDBJ whole genome shotgun (WGS) entry which is preliminary data.</text>
</comment>
<sequence length="157" mass="18357">MRLITFVDYYHKQFDIPEDFTEFIDHVKKTIDITIYGNVTLVKEPDNEKLDTQDIPSTITSNKKTTGENKIEVIESKPEETDKNTASSKKKKIDTTIDNSVILPEKISKLYFNLYIKKNVLRLRLNTTFGKIDSAVVYRLILRRLICDMLLVDNPRW</sequence>
<evidence type="ECO:0000313" key="2">
    <source>
        <dbReference type="Proteomes" id="UP001160148"/>
    </source>
</evidence>
<gene>
    <name evidence="1" type="ORF">MEUPH1_LOCUS6739</name>
</gene>
<accession>A0AAV0W352</accession>
<organism evidence="1 2">
    <name type="scientific">Macrosiphum euphorbiae</name>
    <name type="common">potato aphid</name>
    <dbReference type="NCBI Taxonomy" id="13131"/>
    <lineage>
        <taxon>Eukaryota</taxon>
        <taxon>Metazoa</taxon>
        <taxon>Ecdysozoa</taxon>
        <taxon>Arthropoda</taxon>
        <taxon>Hexapoda</taxon>
        <taxon>Insecta</taxon>
        <taxon>Pterygota</taxon>
        <taxon>Neoptera</taxon>
        <taxon>Paraneoptera</taxon>
        <taxon>Hemiptera</taxon>
        <taxon>Sternorrhyncha</taxon>
        <taxon>Aphidomorpha</taxon>
        <taxon>Aphidoidea</taxon>
        <taxon>Aphididae</taxon>
        <taxon>Macrosiphini</taxon>
        <taxon>Macrosiphum</taxon>
    </lineage>
</organism>
<dbReference type="Proteomes" id="UP001160148">
    <property type="component" value="Unassembled WGS sequence"/>
</dbReference>
<name>A0AAV0W352_9HEMI</name>
<proteinExistence type="predicted"/>
<keyword evidence="2" id="KW-1185">Reference proteome</keyword>
<evidence type="ECO:0000313" key="1">
    <source>
        <dbReference type="EMBL" id="CAI6350258.1"/>
    </source>
</evidence>
<protein>
    <submittedName>
        <fullName evidence="1">Uncharacterized protein</fullName>
    </submittedName>
</protein>
<reference evidence="1 2" key="1">
    <citation type="submission" date="2023-01" db="EMBL/GenBank/DDBJ databases">
        <authorList>
            <person name="Whitehead M."/>
        </authorList>
    </citation>
    <scope>NUCLEOTIDE SEQUENCE [LARGE SCALE GENOMIC DNA]</scope>
</reference>
<dbReference type="AlphaFoldDB" id="A0AAV0W352"/>
<dbReference type="EMBL" id="CARXXK010000001">
    <property type="protein sequence ID" value="CAI6350258.1"/>
    <property type="molecule type" value="Genomic_DNA"/>
</dbReference>